<sequence length="39" mass="4355">MRGRSLRAKGRKAQTEWKAEGVVAIEFLAARVLCQLVLV</sequence>
<keyword evidence="2" id="KW-1185">Reference proteome</keyword>
<protein>
    <submittedName>
        <fullName evidence="1">Uncharacterized protein</fullName>
    </submittedName>
</protein>
<reference evidence="1 2" key="1">
    <citation type="submission" date="2018-11" db="EMBL/GenBank/DDBJ databases">
        <title>Microbial catabolism of amino acid.</title>
        <authorList>
            <person name="Hibi M."/>
            <person name="Ogawa J."/>
        </authorList>
    </citation>
    <scope>NUCLEOTIDE SEQUENCE [LARGE SCALE GENOMIC DNA]</scope>
    <source>
        <strain evidence="1 2">C31-06</strain>
    </source>
</reference>
<gene>
    <name evidence="1" type="ORF">Rhow_000454</name>
</gene>
<dbReference type="Proteomes" id="UP000287519">
    <property type="component" value="Unassembled WGS sequence"/>
</dbReference>
<dbReference type="EMBL" id="BHYM01000110">
    <property type="protein sequence ID" value="GCE44828.1"/>
    <property type="molecule type" value="Genomic_DNA"/>
</dbReference>
<organism evidence="1 2">
    <name type="scientific">Rhodococcus wratislaviensis</name>
    <name type="common">Tsukamurella wratislaviensis</name>
    <dbReference type="NCBI Taxonomy" id="44752"/>
    <lineage>
        <taxon>Bacteria</taxon>
        <taxon>Bacillati</taxon>
        <taxon>Actinomycetota</taxon>
        <taxon>Actinomycetes</taxon>
        <taxon>Mycobacteriales</taxon>
        <taxon>Nocardiaceae</taxon>
        <taxon>Rhodococcus</taxon>
    </lineage>
</organism>
<evidence type="ECO:0000313" key="2">
    <source>
        <dbReference type="Proteomes" id="UP000287519"/>
    </source>
</evidence>
<dbReference type="AlphaFoldDB" id="A0A402CMT1"/>
<name>A0A402CMT1_RHOWR</name>
<proteinExistence type="predicted"/>
<evidence type="ECO:0000313" key="1">
    <source>
        <dbReference type="EMBL" id="GCE44828.1"/>
    </source>
</evidence>
<comment type="caution">
    <text evidence="1">The sequence shown here is derived from an EMBL/GenBank/DDBJ whole genome shotgun (WGS) entry which is preliminary data.</text>
</comment>
<accession>A0A402CMT1</accession>